<dbReference type="RefSeq" id="WP_104982390.1">
    <property type="nucleotide sequence ID" value="NZ_CP012673.1"/>
</dbReference>
<evidence type="ECO:0000256" key="7">
    <source>
        <dbReference type="SAM" id="MobiDB-lite"/>
    </source>
</evidence>
<feature type="transmembrane region" description="Helical" evidence="8">
    <location>
        <begin position="273"/>
        <end position="293"/>
    </location>
</feature>
<feature type="transmembrane region" description="Helical" evidence="8">
    <location>
        <begin position="115"/>
        <end position="133"/>
    </location>
</feature>
<feature type="domain" description="NADH:quinone oxidoreductase/Mrp antiporter transmembrane" evidence="9">
    <location>
        <begin position="237"/>
        <end position="515"/>
    </location>
</feature>
<evidence type="ECO:0000256" key="5">
    <source>
        <dbReference type="ARBA" id="ARBA00023136"/>
    </source>
</evidence>
<feature type="transmembrane region" description="Helical" evidence="8">
    <location>
        <begin position="145"/>
        <end position="170"/>
    </location>
</feature>
<dbReference type="PANTHER" id="PTHR43507">
    <property type="entry name" value="NADH-UBIQUINONE OXIDOREDUCTASE CHAIN 4"/>
    <property type="match status" value="1"/>
</dbReference>
<evidence type="ECO:0000256" key="8">
    <source>
        <dbReference type="SAM" id="Phobius"/>
    </source>
</evidence>
<dbReference type="OrthoDB" id="9805769at2"/>
<feature type="region of interest" description="Disordered" evidence="7">
    <location>
        <begin position="29"/>
        <end position="66"/>
    </location>
</feature>
<dbReference type="EMBL" id="CP012673">
    <property type="protein sequence ID" value="AUX43758.1"/>
    <property type="molecule type" value="Genomic_DNA"/>
</dbReference>
<dbReference type="GO" id="GO:0016020">
    <property type="term" value="C:membrane"/>
    <property type="evidence" value="ECO:0007669"/>
    <property type="project" value="UniProtKB-SubCell"/>
</dbReference>
<keyword evidence="5 8" id="KW-0472">Membrane</keyword>
<evidence type="ECO:0000313" key="10">
    <source>
        <dbReference type="EMBL" id="AUX43758.1"/>
    </source>
</evidence>
<evidence type="ECO:0000259" key="9">
    <source>
        <dbReference type="Pfam" id="PF00361"/>
    </source>
</evidence>
<feature type="compositionally biased region" description="Basic and acidic residues" evidence="7">
    <location>
        <begin position="655"/>
        <end position="664"/>
    </location>
</feature>
<dbReference type="PANTHER" id="PTHR43507:SF1">
    <property type="entry name" value="NADH-UBIQUINONE OXIDOREDUCTASE CHAIN 4"/>
    <property type="match status" value="1"/>
</dbReference>
<organism evidence="10 11">
    <name type="scientific">Sorangium cellulosum</name>
    <name type="common">Polyangium cellulosum</name>
    <dbReference type="NCBI Taxonomy" id="56"/>
    <lineage>
        <taxon>Bacteria</taxon>
        <taxon>Pseudomonadati</taxon>
        <taxon>Myxococcota</taxon>
        <taxon>Polyangia</taxon>
        <taxon>Polyangiales</taxon>
        <taxon>Polyangiaceae</taxon>
        <taxon>Sorangium</taxon>
    </lineage>
</organism>
<comment type="subcellular location">
    <subcellularLocation>
        <location evidence="1">Endomembrane system</location>
        <topology evidence="1">Multi-pass membrane protein</topology>
    </subcellularLocation>
    <subcellularLocation>
        <location evidence="6">Membrane</location>
        <topology evidence="6">Multi-pass membrane protein</topology>
    </subcellularLocation>
</comment>
<evidence type="ECO:0000256" key="4">
    <source>
        <dbReference type="ARBA" id="ARBA00022989"/>
    </source>
</evidence>
<dbReference type="InterPro" id="IPR003918">
    <property type="entry name" value="NADH_UbQ_OxRdtase"/>
</dbReference>
<dbReference type="GO" id="GO:0012505">
    <property type="term" value="C:endomembrane system"/>
    <property type="evidence" value="ECO:0007669"/>
    <property type="project" value="UniProtKB-SubCell"/>
</dbReference>
<sequence length="676" mass="72249">MSALDLVTHYWPALAAGVVGALLPRGGAHGADAAHAGDDHHPASHDRPEGHDDHAGHDDHGHGDAHAHAAGYTSWQRFGLGLIAALTVLGVQWLWPSGAAPEAADAAAGEWSSLLNVLIGLPFVGAAAVLFMPRQMLSMLRGFTLAVLLAGFAASLWLLSVPMTAGWHFQSIKEWIPSLGIRWHVAIDGISLWLVLLTTFIAPIAAYASFGSIKSRIKELCFCLLLLQGAMLGAFVALDLFLFFLFWELMLVPMFVMIGIWGGVEKIKAAIKLFIYTMAGSMLMLAGIVYLVWAHQKLTGVYTFDYLALSRVVLPRSSQMLCFWAFSIAFFIKVPMWPVHTWLPDAHVQAPTGGSVILAAVMLKIGTYAYLRFSMGLFPGPASSLAANLAGVAILGGVIYGALVAWKQSDVKRLVAYSSVAHLGYVMLGLFGVTPSGIQGAVLQMVNHGVSTGALFLLVGVIYDRRHTRQVSEFGGLAKQMPVYATLFLIVTFASVGVPGTNGFIGEFMVITGTYVSERLGTFSGLHTVGASAGVILAAVYMLSVVQKMFFGPLSNPKNRHLPDVTPREGLALAPLILMIFVIGLFPAIFLDRMKESVLSTYNQFKVVSGQAILFSDERNAKLLPVDTFPPAFLKGAPALGAGEGAPEAGAGGDEEARIERRPGGELAARGQEAAR</sequence>
<dbReference type="InterPro" id="IPR001750">
    <property type="entry name" value="ND/Mrp_TM"/>
</dbReference>
<comment type="similarity">
    <text evidence="2">Belongs to the complex I subunit 4 family.</text>
</comment>
<feature type="transmembrane region" description="Helical" evidence="8">
    <location>
        <begin position="353"/>
        <end position="373"/>
    </location>
</feature>
<evidence type="ECO:0000256" key="2">
    <source>
        <dbReference type="ARBA" id="ARBA00009025"/>
    </source>
</evidence>
<feature type="region of interest" description="Disordered" evidence="7">
    <location>
        <begin position="639"/>
        <end position="676"/>
    </location>
</feature>
<accession>A0A2L0EWT2</accession>
<feature type="compositionally biased region" description="Low complexity" evidence="7">
    <location>
        <begin position="639"/>
        <end position="649"/>
    </location>
</feature>
<feature type="transmembrane region" description="Helical" evidence="8">
    <location>
        <begin position="385"/>
        <end position="405"/>
    </location>
</feature>
<gene>
    <name evidence="10" type="primary">ndh</name>
    <name evidence="10" type="ORF">SOCE26_052130</name>
</gene>
<feature type="transmembrane region" description="Helical" evidence="8">
    <location>
        <begin position="571"/>
        <end position="591"/>
    </location>
</feature>
<dbReference type="Pfam" id="PF00361">
    <property type="entry name" value="Proton_antipo_M"/>
    <property type="match status" value="1"/>
</dbReference>
<feature type="transmembrane region" description="Helical" evidence="8">
    <location>
        <begin position="220"/>
        <end position="238"/>
    </location>
</feature>
<dbReference type="GO" id="GO:0003954">
    <property type="term" value="F:NADH dehydrogenase activity"/>
    <property type="evidence" value="ECO:0007669"/>
    <property type="project" value="TreeGrafter"/>
</dbReference>
<evidence type="ECO:0000313" key="11">
    <source>
        <dbReference type="Proteomes" id="UP000238348"/>
    </source>
</evidence>
<evidence type="ECO:0000256" key="3">
    <source>
        <dbReference type="ARBA" id="ARBA00022692"/>
    </source>
</evidence>
<keyword evidence="3 6" id="KW-0812">Transmembrane</keyword>
<feature type="transmembrane region" description="Helical" evidence="8">
    <location>
        <begin position="445"/>
        <end position="463"/>
    </location>
</feature>
<dbReference type="InterPro" id="IPR010227">
    <property type="entry name" value="NADH_Q_OxRdtase_chainM/4"/>
</dbReference>
<proteinExistence type="inferred from homology"/>
<dbReference type="GO" id="GO:0015990">
    <property type="term" value="P:electron transport coupled proton transport"/>
    <property type="evidence" value="ECO:0007669"/>
    <property type="project" value="TreeGrafter"/>
</dbReference>
<dbReference type="GO" id="GO:0048039">
    <property type="term" value="F:ubiquinone binding"/>
    <property type="evidence" value="ECO:0007669"/>
    <property type="project" value="TreeGrafter"/>
</dbReference>
<dbReference type="GO" id="GO:0042773">
    <property type="term" value="P:ATP synthesis coupled electron transport"/>
    <property type="evidence" value="ECO:0007669"/>
    <property type="project" value="InterPro"/>
</dbReference>
<dbReference type="PRINTS" id="PR01437">
    <property type="entry name" value="NUOXDRDTASE4"/>
</dbReference>
<reference evidence="10 11" key="1">
    <citation type="submission" date="2015-09" db="EMBL/GenBank/DDBJ databases">
        <title>Sorangium comparison.</title>
        <authorList>
            <person name="Zaburannyi N."/>
            <person name="Bunk B."/>
            <person name="Overmann J."/>
            <person name="Mueller R."/>
        </authorList>
    </citation>
    <scope>NUCLEOTIDE SEQUENCE [LARGE SCALE GENOMIC DNA]</scope>
    <source>
        <strain evidence="10 11">So ce26</strain>
    </source>
</reference>
<feature type="transmembrane region" description="Helical" evidence="8">
    <location>
        <begin position="244"/>
        <end position="261"/>
    </location>
</feature>
<evidence type="ECO:0000256" key="1">
    <source>
        <dbReference type="ARBA" id="ARBA00004127"/>
    </source>
</evidence>
<dbReference type="AlphaFoldDB" id="A0A2L0EWT2"/>
<feature type="transmembrane region" description="Helical" evidence="8">
    <location>
        <begin position="414"/>
        <end position="433"/>
    </location>
</feature>
<feature type="transmembrane region" description="Helical" evidence="8">
    <location>
        <begin position="483"/>
        <end position="505"/>
    </location>
</feature>
<feature type="transmembrane region" description="Helical" evidence="8">
    <location>
        <begin position="525"/>
        <end position="550"/>
    </location>
</feature>
<name>A0A2L0EWT2_SORCE</name>
<feature type="transmembrane region" description="Helical" evidence="8">
    <location>
        <begin position="190"/>
        <end position="208"/>
    </location>
</feature>
<feature type="transmembrane region" description="Helical" evidence="8">
    <location>
        <begin position="78"/>
        <end position="95"/>
    </location>
</feature>
<dbReference type="GO" id="GO:0008137">
    <property type="term" value="F:NADH dehydrogenase (ubiquinone) activity"/>
    <property type="evidence" value="ECO:0007669"/>
    <property type="project" value="InterPro"/>
</dbReference>
<evidence type="ECO:0000256" key="6">
    <source>
        <dbReference type="RuleBase" id="RU000320"/>
    </source>
</evidence>
<protein>
    <submittedName>
        <fullName evidence="10">NADH dehydrogenase</fullName>
    </submittedName>
</protein>
<dbReference type="Proteomes" id="UP000238348">
    <property type="component" value="Chromosome"/>
</dbReference>
<feature type="compositionally biased region" description="Basic and acidic residues" evidence="7">
    <location>
        <begin position="35"/>
        <end position="66"/>
    </location>
</feature>
<dbReference type="NCBIfam" id="TIGR01972">
    <property type="entry name" value="NDH_I_M"/>
    <property type="match status" value="1"/>
</dbReference>
<keyword evidence="4 8" id="KW-1133">Transmembrane helix</keyword>
<feature type="transmembrane region" description="Helical" evidence="8">
    <location>
        <begin position="313"/>
        <end position="332"/>
    </location>
</feature>